<dbReference type="HOGENOM" id="CLU_085980_0_0_9"/>
<dbReference type="InterPro" id="IPR002798">
    <property type="entry name" value="SpoIIM-like"/>
</dbReference>
<gene>
    <name evidence="2" type="ordered locus">Dred_1095</name>
</gene>
<proteinExistence type="predicted"/>
<sequence>MANAFKKLCRSSLRDSWPIYLLALITLMAGIGFGSLGVHAMQDETFGQLTEYLDNFISKAGSVIVDRPLVVKNTILNNLLFIGIIYFLGLTVVGTPAILALLFARGYSLGFTFTFLTRQRASEGIVLALTSVVPQNILLIPAIFLASVAALSFSWLLIKRFSNSRLPVMPGLVGYHVLMMIVCSIVAAAGLVEAFITPDLIKAAANFINS</sequence>
<evidence type="ECO:0008006" key="4">
    <source>
        <dbReference type="Google" id="ProtNLM"/>
    </source>
</evidence>
<reference evidence="2 3" key="1">
    <citation type="submission" date="2007-03" db="EMBL/GenBank/DDBJ databases">
        <title>Complete sequence of Desulfotomaculum reducens MI-1.</title>
        <authorList>
            <consortium name="US DOE Joint Genome Institute"/>
            <person name="Copeland A."/>
            <person name="Lucas S."/>
            <person name="Lapidus A."/>
            <person name="Barry K."/>
            <person name="Detter J.C."/>
            <person name="Glavina del Rio T."/>
            <person name="Hammon N."/>
            <person name="Israni S."/>
            <person name="Dalin E."/>
            <person name="Tice H."/>
            <person name="Pitluck S."/>
            <person name="Sims D."/>
            <person name="Brettin T."/>
            <person name="Bruce D."/>
            <person name="Han C."/>
            <person name="Tapia R."/>
            <person name="Schmutz J."/>
            <person name="Larimer F."/>
            <person name="Land M."/>
            <person name="Hauser L."/>
            <person name="Kyrpides N."/>
            <person name="Kim E."/>
            <person name="Tebo B.M."/>
            <person name="Richardson P."/>
        </authorList>
    </citation>
    <scope>NUCLEOTIDE SEQUENCE [LARGE SCALE GENOMIC DNA]</scope>
    <source>
        <strain evidence="2 3">MI-1</strain>
    </source>
</reference>
<keyword evidence="1" id="KW-0472">Membrane</keyword>
<feature type="transmembrane region" description="Helical" evidence="1">
    <location>
        <begin position="20"/>
        <end position="41"/>
    </location>
</feature>
<feature type="transmembrane region" description="Helical" evidence="1">
    <location>
        <begin position="173"/>
        <end position="196"/>
    </location>
</feature>
<keyword evidence="3" id="KW-1185">Reference proteome</keyword>
<dbReference type="eggNOG" id="COG1300">
    <property type="taxonomic scope" value="Bacteria"/>
</dbReference>
<dbReference type="Pfam" id="PF01944">
    <property type="entry name" value="SpoIIM"/>
    <property type="match status" value="1"/>
</dbReference>
<dbReference type="NCBIfam" id="TIGR02831">
    <property type="entry name" value="spo_II_M"/>
    <property type="match status" value="1"/>
</dbReference>
<protein>
    <recommendedName>
        <fullName evidence="4">Stage II sporulation protein M</fullName>
    </recommendedName>
</protein>
<feature type="transmembrane region" description="Helical" evidence="1">
    <location>
        <begin position="125"/>
        <end position="153"/>
    </location>
</feature>
<evidence type="ECO:0000256" key="1">
    <source>
        <dbReference type="SAM" id="Phobius"/>
    </source>
</evidence>
<dbReference type="RefSeq" id="WP_011877456.1">
    <property type="nucleotide sequence ID" value="NC_009253.1"/>
</dbReference>
<keyword evidence="1" id="KW-1133">Transmembrane helix</keyword>
<dbReference type="Proteomes" id="UP000001556">
    <property type="component" value="Chromosome"/>
</dbReference>
<evidence type="ECO:0000313" key="2">
    <source>
        <dbReference type="EMBL" id="ABO49630.1"/>
    </source>
</evidence>
<feature type="transmembrane region" description="Helical" evidence="1">
    <location>
        <begin position="79"/>
        <end position="104"/>
    </location>
</feature>
<dbReference type="AlphaFoldDB" id="A4J3H7"/>
<dbReference type="PIRSF" id="PIRSF038973">
    <property type="entry name" value="SpoIIM"/>
    <property type="match status" value="1"/>
</dbReference>
<evidence type="ECO:0000313" key="3">
    <source>
        <dbReference type="Proteomes" id="UP000001556"/>
    </source>
</evidence>
<dbReference type="KEGG" id="drm:Dred_1095"/>
<keyword evidence="1" id="KW-0812">Transmembrane</keyword>
<dbReference type="EMBL" id="CP000612">
    <property type="protein sequence ID" value="ABO49630.1"/>
    <property type="molecule type" value="Genomic_DNA"/>
</dbReference>
<dbReference type="STRING" id="349161.Dred_1095"/>
<name>A4J3H7_DESRM</name>
<accession>A4J3H7</accession>
<organism evidence="2 3">
    <name type="scientific">Desulforamulus reducens (strain ATCC BAA-1160 / DSM 100696 / MI-1)</name>
    <name type="common">Desulfotomaculum reducens</name>
    <dbReference type="NCBI Taxonomy" id="349161"/>
    <lineage>
        <taxon>Bacteria</taxon>
        <taxon>Bacillati</taxon>
        <taxon>Bacillota</taxon>
        <taxon>Clostridia</taxon>
        <taxon>Eubacteriales</taxon>
        <taxon>Peptococcaceae</taxon>
        <taxon>Desulforamulus</taxon>
    </lineage>
</organism>
<dbReference type="InterPro" id="IPR014196">
    <property type="entry name" value="SpoIIM"/>
</dbReference>